<feature type="domain" description="Calcineurin-like phosphoesterase" evidence="5">
    <location>
        <begin position="56"/>
        <end position="220"/>
    </location>
</feature>
<dbReference type="PANTHER" id="PTHR31302">
    <property type="entry name" value="TRANSMEMBRANE PROTEIN WITH METALLOPHOSPHOESTERASE DOMAIN-RELATED"/>
    <property type="match status" value="1"/>
</dbReference>
<evidence type="ECO:0000256" key="4">
    <source>
        <dbReference type="ARBA" id="ARBA00061089"/>
    </source>
</evidence>
<evidence type="ECO:0000256" key="1">
    <source>
        <dbReference type="ARBA" id="ARBA00001968"/>
    </source>
</evidence>
<keyword evidence="7" id="KW-1185">Reference proteome</keyword>
<organism evidence="6 7">
    <name type="scientific">Lentibacillus salicampi</name>
    <dbReference type="NCBI Taxonomy" id="175306"/>
    <lineage>
        <taxon>Bacteria</taxon>
        <taxon>Bacillati</taxon>
        <taxon>Bacillota</taxon>
        <taxon>Bacilli</taxon>
        <taxon>Bacillales</taxon>
        <taxon>Bacillaceae</taxon>
        <taxon>Lentibacillus</taxon>
    </lineage>
</organism>
<dbReference type="GO" id="GO:0009245">
    <property type="term" value="P:lipid A biosynthetic process"/>
    <property type="evidence" value="ECO:0007669"/>
    <property type="project" value="TreeGrafter"/>
</dbReference>
<gene>
    <name evidence="6" type="ORF">E4U82_00815</name>
</gene>
<dbReference type="PANTHER" id="PTHR31302:SF25">
    <property type="entry name" value="PHOSPHOESTERASE"/>
    <property type="match status" value="1"/>
</dbReference>
<dbReference type="AlphaFoldDB" id="A0A4Y9AF93"/>
<dbReference type="Gene3D" id="3.60.21.10">
    <property type="match status" value="1"/>
</dbReference>
<dbReference type="EMBL" id="SRHY01000001">
    <property type="protein sequence ID" value="TFJ94493.1"/>
    <property type="molecule type" value="Genomic_DNA"/>
</dbReference>
<dbReference type="GO" id="GO:0046872">
    <property type="term" value="F:metal ion binding"/>
    <property type="evidence" value="ECO:0007669"/>
    <property type="project" value="UniProtKB-KW"/>
</dbReference>
<dbReference type="FunFam" id="3.60.21.10:FF:000028">
    <property type="entry name" value="Putative metallophosphoesterase"/>
    <property type="match status" value="1"/>
</dbReference>
<reference evidence="6 7" key="1">
    <citation type="submission" date="2019-03" db="EMBL/GenBank/DDBJ databases">
        <title>Genome sequence of Lentibacillus salicampi ATCC BAA-719.</title>
        <authorList>
            <person name="Maclea K.S."/>
            <person name="Simoes Junior M."/>
        </authorList>
    </citation>
    <scope>NUCLEOTIDE SEQUENCE [LARGE SCALE GENOMIC DNA]</scope>
    <source>
        <strain evidence="6 7">ATCC BAA-719</strain>
    </source>
</reference>
<dbReference type="GO" id="GO:0016020">
    <property type="term" value="C:membrane"/>
    <property type="evidence" value="ECO:0007669"/>
    <property type="project" value="GOC"/>
</dbReference>
<comment type="similarity">
    <text evidence="4">Belongs to the metallophosphoesterase superfamily.</text>
</comment>
<protein>
    <submittedName>
        <fullName evidence="6">Metallophosphoesterase</fullName>
    </submittedName>
</protein>
<evidence type="ECO:0000313" key="6">
    <source>
        <dbReference type="EMBL" id="TFJ94493.1"/>
    </source>
</evidence>
<dbReference type="CDD" id="cd07385">
    <property type="entry name" value="MPP_YkuE_C"/>
    <property type="match status" value="1"/>
</dbReference>
<dbReference type="InterPro" id="IPR004843">
    <property type="entry name" value="Calcineurin-like_PHP"/>
</dbReference>
<dbReference type="GO" id="GO:0008758">
    <property type="term" value="F:UDP-2,3-diacylglucosamine hydrolase activity"/>
    <property type="evidence" value="ECO:0007669"/>
    <property type="project" value="TreeGrafter"/>
</dbReference>
<comment type="cofactor">
    <cofactor evidence="1">
        <name>a divalent metal cation</name>
        <dbReference type="ChEBI" id="CHEBI:60240"/>
    </cofactor>
</comment>
<sequence>MNRRTFLKRSIGSLLTFLGLSGGTYYYAHDIEPGMLDINHVNLASGKIPEAFHDFKMVQFSDTHIGYHYTIEQFSELVSTINAQNPDLILFTGDLVDEPHTYQWDNEIIQLLRHLNARYGKYWIYGNHDHGGYGTDIVKNVMDKAEFNLLQNDYTTIEIDNQQITLAGIDDVMLGKPNLESTLSNANPELYTLLLAHEPDYADNTVHFPVDVQLSGHSHGGQVRLPLIGHLYTPLYAHKYVQGKHTFQNSKLTLFVNRGIGTTRLPYRFLCKPEIHTFTLKAGGTT</sequence>
<dbReference type="OrthoDB" id="9780884at2"/>
<proteinExistence type="inferred from homology"/>
<evidence type="ECO:0000259" key="5">
    <source>
        <dbReference type="Pfam" id="PF00149"/>
    </source>
</evidence>
<dbReference type="InterPro" id="IPR051158">
    <property type="entry name" value="Metallophosphoesterase_sf"/>
</dbReference>
<dbReference type="Proteomes" id="UP000298484">
    <property type="component" value="Unassembled WGS sequence"/>
</dbReference>
<keyword evidence="2" id="KW-0479">Metal-binding</keyword>
<keyword evidence="3" id="KW-0378">Hydrolase</keyword>
<evidence type="ECO:0000256" key="2">
    <source>
        <dbReference type="ARBA" id="ARBA00022723"/>
    </source>
</evidence>
<evidence type="ECO:0000256" key="3">
    <source>
        <dbReference type="ARBA" id="ARBA00022801"/>
    </source>
</evidence>
<accession>A0A4Y9AF93</accession>
<dbReference type="RefSeq" id="WP_135108138.1">
    <property type="nucleotide sequence ID" value="NZ_SRHY01000001.1"/>
</dbReference>
<name>A0A4Y9AF93_9BACI</name>
<evidence type="ECO:0000313" key="7">
    <source>
        <dbReference type="Proteomes" id="UP000298484"/>
    </source>
</evidence>
<dbReference type="Pfam" id="PF00149">
    <property type="entry name" value="Metallophos"/>
    <property type="match status" value="1"/>
</dbReference>
<comment type="caution">
    <text evidence="6">The sequence shown here is derived from an EMBL/GenBank/DDBJ whole genome shotgun (WGS) entry which is preliminary data.</text>
</comment>
<dbReference type="InterPro" id="IPR029052">
    <property type="entry name" value="Metallo-depent_PP-like"/>
</dbReference>
<dbReference type="SUPFAM" id="SSF56300">
    <property type="entry name" value="Metallo-dependent phosphatases"/>
    <property type="match status" value="1"/>
</dbReference>